<dbReference type="EMBL" id="AYSL01000150">
    <property type="protein sequence ID" value="KTF08109.1"/>
    <property type="molecule type" value="Genomic_DNA"/>
</dbReference>
<sequence length="39" mass="4184">MILPNLFSVLSSFSNGVPVKATNAALGRVCCIRILFSPF</sequence>
<gene>
    <name evidence="1" type="ORF">MGSAQ_000392</name>
</gene>
<protein>
    <submittedName>
        <fullName evidence="1">Uncharacterized protein</fullName>
    </submittedName>
</protein>
<organism evidence="1">
    <name type="scientific">marine sediment metagenome</name>
    <dbReference type="NCBI Taxonomy" id="412755"/>
    <lineage>
        <taxon>unclassified sequences</taxon>
        <taxon>metagenomes</taxon>
        <taxon>ecological metagenomes</taxon>
    </lineage>
</organism>
<name>A0A1B6NXD7_9ZZZZ</name>
<reference evidence="1" key="1">
    <citation type="submission" date="2013-11" db="EMBL/GenBank/DDBJ databases">
        <title>Microbial diversity, functional groups and degradation webs in Northern and Southern Mediterranean and Red Sea marine crude oil polluted sites.</title>
        <authorList>
            <person name="Daffonchio D."/>
            <person name="Mapelli F."/>
            <person name="Ferrer M."/>
            <person name="Richter M."/>
            <person name="Cherif A."/>
            <person name="Malkawi H.I."/>
            <person name="Yakimov M.M."/>
            <person name="Abdel-Fattah Y.R."/>
            <person name="Blaghen M."/>
            <person name="Golyshin P.N."/>
            <person name="Kalogerakis N."/>
            <person name="Boon N."/>
            <person name="Magagnini M."/>
            <person name="Fava F."/>
        </authorList>
    </citation>
    <scope>NUCLEOTIDE SEQUENCE</scope>
</reference>
<accession>A0A1B6NXD7</accession>
<evidence type="ECO:0000313" key="1">
    <source>
        <dbReference type="EMBL" id="KTF08109.1"/>
    </source>
</evidence>
<dbReference type="AlphaFoldDB" id="A0A1B6NXD7"/>
<proteinExistence type="predicted"/>
<comment type="caution">
    <text evidence="1">The sequence shown here is derived from an EMBL/GenBank/DDBJ whole genome shotgun (WGS) entry which is preliminary data.</text>
</comment>